<protein>
    <submittedName>
        <fullName evidence="2">Uncharacterized protein</fullName>
    </submittedName>
</protein>
<evidence type="ECO:0000313" key="2">
    <source>
        <dbReference type="EMBL" id="CVI61008.1"/>
    </source>
</evidence>
<keyword evidence="3" id="KW-1185">Reference proteome</keyword>
<accession>A0A1S7U2F8</accession>
<sequence>MAKKPIEFTFDKPKTWAELFGFGPQVQKQAEVIADQQKNALIDLYPQDYVDQQLSRENQQIEWAREDQLNDERLAAEERARISRENLYGQPSANPIDRARSVTVEAGSTPSGAPVGFETVSDTGPILRRVPEPPKNVGPLLSSAMTSMPDIGPILTTREEALAQPVPVDSQTTNSVTAGPGTDFFPDAPAAPEQKKGIRDTILETLGFSTPQEKQAFAMGMIASGGASLSAAAEGYNGWGSLGKGLQGFGAGYSNALSTAIDGDAKKAAIDASRQKQIKDAKADVYNQRMAQIIANGQNGNFGMTAEALNELAQMAIAAGDGDTARKALEYAQQVQQAAAKEGQIYNPQTGQFELAPGYAGGQYQVEQAKSAGRESGELPFRTTTDLTELDRVNAERSRNGLPPVSAEVWIRQSQSTKSAKPTGDDTFDSKGGEIQAKSFDEARVAGLQAKSKIETINKLQGALGNVQGGALTGMQQFASNYGIKLGDNASQLEYAQALINQIVPGQRPAGSGAMSDADLELFKRSVPALMNTPEGNRLIIETMRGIANYEAQIGQIAGRALAGEITRSEANRLMNEVHNPIETFRSAQGTSTGVKVGGSVMTNNGKVYIRR</sequence>
<evidence type="ECO:0000256" key="1">
    <source>
        <dbReference type="SAM" id="MobiDB-lite"/>
    </source>
</evidence>
<feature type="region of interest" description="Disordered" evidence="1">
    <location>
        <begin position="106"/>
        <end position="135"/>
    </location>
</feature>
<proteinExistence type="predicted"/>
<gene>
    <name evidence="2" type="ORF">AGR7A_Lc140059</name>
</gene>
<evidence type="ECO:0000313" key="3">
    <source>
        <dbReference type="Proteomes" id="UP000192140"/>
    </source>
</evidence>
<organism evidence="2 3">
    <name type="scientific">Agrobacterium deltaense NCPPB 1641</name>
    <dbReference type="NCBI Taxonomy" id="1183425"/>
    <lineage>
        <taxon>Bacteria</taxon>
        <taxon>Pseudomonadati</taxon>
        <taxon>Pseudomonadota</taxon>
        <taxon>Alphaproteobacteria</taxon>
        <taxon>Hyphomicrobiales</taxon>
        <taxon>Rhizobiaceae</taxon>
        <taxon>Rhizobium/Agrobacterium group</taxon>
        <taxon>Agrobacterium</taxon>
    </lineage>
</organism>
<name>A0A1S7U2F8_9HYPH</name>
<dbReference type="Proteomes" id="UP000192140">
    <property type="component" value="Unassembled WGS sequence"/>
</dbReference>
<feature type="region of interest" description="Disordered" evidence="1">
    <location>
        <begin position="413"/>
        <end position="435"/>
    </location>
</feature>
<reference evidence="2" key="1">
    <citation type="submission" date="2016-01" db="EMBL/GenBank/DDBJ databases">
        <authorList>
            <person name="Regsiter A."/>
            <person name="william w."/>
        </authorList>
    </citation>
    <scope>NUCLEOTIDE SEQUENCE</scope>
    <source>
        <strain evidence="2">NCPPB 1641</strain>
    </source>
</reference>
<comment type="caution">
    <text evidence="2">The sequence shown here is derived from an EMBL/GenBank/DDBJ whole genome shotgun (WGS) entry which is preliminary data.</text>
</comment>
<dbReference type="RefSeq" id="WP_137396260.1">
    <property type="nucleotide sequence ID" value="NZ_LT009776.1"/>
</dbReference>
<dbReference type="EMBL" id="FCNP01000035">
    <property type="protein sequence ID" value="CVI61008.1"/>
    <property type="molecule type" value="Genomic_DNA"/>
</dbReference>
<dbReference type="AlphaFoldDB" id="A0A1S7U2F8"/>